<dbReference type="Pfam" id="PF00903">
    <property type="entry name" value="Glyoxalase"/>
    <property type="match status" value="1"/>
</dbReference>
<dbReference type="InterPro" id="IPR037523">
    <property type="entry name" value="VOC_core"/>
</dbReference>
<accession>A0AA91DPV0</accession>
<comment type="caution">
    <text evidence="2">The sequence shown here is derived from an EMBL/GenBank/DDBJ whole genome shotgun (WGS) entry which is preliminary data.</text>
</comment>
<evidence type="ECO:0000259" key="1">
    <source>
        <dbReference type="PROSITE" id="PS51819"/>
    </source>
</evidence>
<dbReference type="PROSITE" id="PS51819">
    <property type="entry name" value="VOC"/>
    <property type="match status" value="1"/>
</dbReference>
<dbReference type="SUPFAM" id="SSF54593">
    <property type="entry name" value="Glyoxalase/Bleomycin resistance protein/Dihydroxybiphenyl dioxygenase"/>
    <property type="match status" value="1"/>
</dbReference>
<name>A0AA91DPV0_VARPD</name>
<dbReference type="InterPro" id="IPR029068">
    <property type="entry name" value="Glyas_Bleomycin-R_OHBP_Dase"/>
</dbReference>
<reference evidence="2 3" key="1">
    <citation type="submission" date="2016-03" db="EMBL/GenBank/DDBJ databases">
        <title>Genome sequence of Variovorax paradoxus KB5.</title>
        <authorList>
            <person name="Jeong H."/>
            <person name="Hong C.E."/>
            <person name="Jo S.H."/>
            <person name="Park J.M."/>
        </authorList>
    </citation>
    <scope>NUCLEOTIDE SEQUENCE [LARGE SCALE GENOMIC DNA]</scope>
    <source>
        <strain evidence="2 3">KB5</strain>
    </source>
</reference>
<dbReference type="InterPro" id="IPR004360">
    <property type="entry name" value="Glyas_Fos-R_dOase_dom"/>
</dbReference>
<feature type="domain" description="VOC" evidence="1">
    <location>
        <begin position="8"/>
        <end position="128"/>
    </location>
</feature>
<dbReference type="Proteomes" id="UP000077852">
    <property type="component" value="Unassembled WGS sequence"/>
</dbReference>
<dbReference type="AlphaFoldDB" id="A0AA91DPV0"/>
<protein>
    <submittedName>
        <fullName evidence="2">Glyoxalase</fullName>
    </submittedName>
</protein>
<organism evidence="2 3">
    <name type="scientific">Variovorax paradoxus</name>
    <dbReference type="NCBI Taxonomy" id="34073"/>
    <lineage>
        <taxon>Bacteria</taxon>
        <taxon>Pseudomonadati</taxon>
        <taxon>Pseudomonadota</taxon>
        <taxon>Betaproteobacteria</taxon>
        <taxon>Burkholderiales</taxon>
        <taxon>Comamonadaceae</taxon>
        <taxon>Variovorax</taxon>
    </lineage>
</organism>
<evidence type="ECO:0000313" key="2">
    <source>
        <dbReference type="EMBL" id="OAK64548.1"/>
    </source>
</evidence>
<sequence length="192" mass="21691">MSTPYIPNLSHCGIFCRDLAVMKRFYTGVFDMQETDRGVGGTFRYELVFLSGRDDQHHQLVLAGGRGEDAPSTVMQLSFKIHTIDHLREARRRALSLGATKMRGLNHGNALSIYCMDPEDNTVEVYLDTPWYVSQPHGDPLDLDETDEAIWAQTERVVRSDPSFMPAQEWAALFAQRSAALRASKADGERQR</sequence>
<dbReference type="Gene3D" id="3.10.180.10">
    <property type="entry name" value="2,3-Dihydroxybiphenyl 1,2-Dioxygenase, domain 1"/>
    <property type="match status" value="1"/>
</dbReference>
<dbReference type="RefSeq" id="WP_081267804.1">
    <property type="nucleotide sequence ID" value="NZ_LVHG01000037.1"/>
</dbReference>
<proteinExistence type="predicted"/>
<dbReference type="EMBL" id="LVHG01000037">
    <property type="protein sequence ID" value="OAK64548.1"/>
    <property type="molecule type" value="Genomic_DNA"/>
</dbReference>
<gene>
    <name evidence="2" type="ORF">A3K87_14250</name>
</gene>
<evidence type="ECO:0000313" key="3">
    <source>
        <dbReference type="Proteomes" id="UP000077852"/>
    </source>
</evidence>